<reference evidence="4" key="1">
    <citation type="submission" date="2016-10" db="EMBL/GenBank/DDBJ databases">
        <authorList>
            <person name="Varghese N."/>
            <person name="Submissions S."/>
        </authorList>
    </citation>
    <scope>NUCLEOTIDE SEQUENCE [LARGE SCALE GENOMIC DNA]</scope>
    <source>
        <strain evidence="4">8N4</strain>
    </source>
</reference>
<dbReference type="Pfam" id="PF04606">
    <property type="entry name" value="Ogr_Delta"/>
    <property type="match status" value="1"/>
</dbReference>
<organism evidence="3 4">
    <name type="scientific">Rosenbergiella nectarea</name>
    <dbReference type="NCBI Taxonomy" id="988801"/>
    <lineage>
        <taxon>Bacteria</taxon>
        <taxon>Pseudomonadati</taxon>
        <taxon>Pseudomonadota</taxon>
        <taxon>Gammaproteobacteria</taxon>
        <taxon>Enterobacterales</taxon>
        <taxon>Erwiniaceae</taxon>
        <taxon>Rosenbergiella</taxon>
    </lineage>
</organism>
<name>A0A1H9JH42_9GAMM</name>
<feature type="region of interest" description="Disordered" evidence="1">
    <location>
        <begin position="68"/>
        <end position="91"/>
    </location>
</feature>
<evidence type="ECO:0000313" key="4">
    <source>
        <dbReference type="Proteomes" id="UP000242515"/>
    </source>
</evidence>
<evidence type="ECO:0000313" key="3">
    <source>
        <dbReference type="EMBL" id="SEQ86162.1"/>
    </source>
</evidence>
<evidence type="ECO:0000256" key="1">
    <source>
        <dbReference type="SAM" id="MobiDB-lite"/>
    </source>
</evidence>
<sequence length="91" mass="10519">MAIKCPFCLQMSHCRSSQYLSDSVKRIYYQCKNLDCSCTFTALESVEKIISKPERLIEEQTVEETKMQMRKGQSLGRYGSSFNLPDRHAQS</sequence>
<accession>A0A1H9JH42</accession>
<evidence type="ECO:0000259" key="2">
    <source>
        <dbReference type="Pfam" id="PF04606"/>
    </source>
</evidence>
<protein>
    <submittedName>
        <fullName evidence="3">Ogr/Delta-like zinc finger</fullName>
    </submittedName>
</protein>
<keyword evidence="4" id="KW-1185">Reference proteome</keyword>
<feature type="domain" description="Zinc finger Ogr/Delta-type" evidence="2">
    <location>
        <begin position="4"/>
        <end position="50"/>
    </location>
</feature>
<gene>
    <name evidence="3" type="ORF">SAMN05216522_107181</name>
</gene>
<dbReference type="AlphaFoldDB" id="A0A1H9JH42"/>
<proteinExistence type="predicted"/>
<dbReference type="EMBL" id="FOGC01000007">
    <property type="protein sequence ID" value="SEQ86162.1"/>
    <property type="molecule type" value="Genomic_DNA"/>
</dbReference>
<dbReference type="InterPro" id="IPR007684">
    <property type="entry name" value="Znf_Ogr/Delta"/>
</dbReference>
<dbReference type="RefSeq" id="WP_092676404.1">
    <property type="nucleotide sequence ID" value="NZ_FOGC01000007.1"/>
</dbReference>
<dbReference type="OrthoDB" id="6895359at2"/>
<dbReference type="STRING" id="988801.SAMN05216522_107181"/>
<dbReference type="Proteomes" id="UP000242515">
    <property type="component" value="Unassembled WGS sequence"/>
</dbReference>